<protein>
    <submittedName>
        <fullName evidence="2">Uncharacterized protein</fullName>
    </submittedName>
</protein>
<proteinExistence type="predicted"/>
<dbReference type="Proteomes" id="UP000485058">
    <property type="component" value="Unassembled WGS sequence"/>
</dbReference>
<name>A0A699YX20_HAELA</name>
<evidence type="ECO:0000256" key="1">
    <source>
        <dbReference type="SAM" id="MobiDB-lite"/>
    </source>
</evidence>
<sequence length="215" mass="23610">MSTNLMSTTQTSIAQQTLNSDKPHRSYHWVVLADEHRTSRVSSAVNGQQPGESRLNKRRATGPADWKPPAGQVEQRLLRSAWSQQRDQPVRGLMWCPAAKPAPQPGRWLDRDCNAALNMQRIGEEQVAHAGVVLLARAGEDASHGQRLTISTCFSCQLYTIPSRPGTSVDGRHSCTMCIGYTPHSPLTPSESGHYCPLLATNQLTMKAVSRVGDK</sequence>
<feature type="region of interest" description="Disordered" evidence="1">
    <location>
        <begin position="38"/>
        <end position="70"/>
    </location>
</feature>
<comment type="caution">
    <text evidence="2">The sequence shown here is derived from an EMBL/GenBank/DDBJ whole genome shotgun (WGS) entry which is preliminary data.</text>
</comment>
<keyword evidence="3" id="KW-1185">Reference proteome</keyword>
<dbReference type="EMBL" id="BLLF01000767">
    <property type="protein sequence ID" value="GFH14793.1"/>
    <property type="molecule type" value="Genomic_DNA"/>
</dbReference>
<feature type="region of interest" description="Disordered" evidence="1">
    <location>
        <begin position="1"/>
        <end position="20"/>
    </location>
</feature>
<gene>
    <name evidence="2" type="ORF">HaLaN_10909</name>
</gene>
<evidence type="ECO:0000313" key="2">
    <source>
        <dbReference type="EMBL" id="GFH14793.1"/>
    </source>
</evidence>
<accession>A0A699YX20</accession>
<feature type="compositionally biased region" description="Polar residues" evidence="1">
    <location>
        <begin position="40"/>
        <end position="51"/>
    </location>
</feature>
<evidence type="ECO:0000313" key="3">
    <source>
        <dbReference type="Proteomes" id="UP000485058"/>
    </source>
</evidence>
<reference evidence="2 3" key="1">
    <citation type="submission" date="2020-02" db="EMBL/GenBank/DDBJ databases">
        <title>Draft genome sequence of Haematococcus lacustris strain NIES-144.</title>
        <authorList>
            <person name="Morimoto D."/>
            <person name="Nakagawa S."/>
            <person name="Yoshida T."/>
            <person name="Sawayama S."/>
        </authorList>
    </citation>
    <scope>NUCLEOTIDE SEQUENCE [LARGE SCALE GENOMIC DNA]</scope>
    <source>
        <strain evidence="2 3">NIES-144</strain>
    </source>
</reference>
<dbReference type="AlphaFoldDB" id="A0A699YX20"/>
<organism evidence="2 3">
    <name type="scientific">Haematococcus lacustris</name>
    <name type="common">Green alga</name>
    <name type="synonym">Haematococcus pluvialis</name>
    <dbReference type="NCBI Taxonomy" id="44745"/>
    <lineage>
        <taxon>Eukaryota</taxon>
        <taxon>Viridiplantae</taxon>
        <taxon>Chlorophyta</taxon>
        <taxon>core chlorophytes</taxon>
        <taxon>Chlorophyceae</taxon>
        <taxon>CS clade</taxon>
        <taxon>Chlamydomonadales</taxon>
        <taxon>Haematococcaceae</taxon>
        <taxon>Haematococcus</taxon>
    </lineage>
</organism>